<comment type="caution">
    <text evidence="2">The sequence shown here is derived from an EMBL/GenBank/DDBJ whole genome shotgun (WGS) entry which is preliminary data.</text>
</comment>
<feature type="chain" id="PRO_5016245842" description="Lipoprotein" evidence="1">
    <location>
        <begin position="34"/>
        <end position="242"/>
    </location>
</feature>
<dbReference type="OrthoDB" id="5127802at2"/>
<dbReference type="Proteomes" id="UP000246722">
    <property type="component" value="Unassembled WGS sequence"/>
</dbReference>
<evidence type="ECO:0008006" key="4">
    <source>
        <dbReference type="Google" id="ProtNLM"/>
    </source>
</evidence>
<gene>
    <name evidence="2" type="ORF">CTB96_01510</name>
</gene>
<keyword evidence="3" id="KW-1185">Reference proteome</keyword>
<accession>A0A317ZW99</accession>
<name>A0A317ZW99_9MICO</name>
<dbReference type="RefSeq" id="WP_110125156.1">
    <property type="nucleotide sequence ID" value="NZ_QHLY01000005.1"/>
</dbReference>
<reference evidence="2 3" key="1">
    <citation type="submission" date="2018-05" db="EMBL/GenBank/DDBJ databases">
        <title>Genetic diversity of glacier-inhabiting Cryobacterium bacteria in China and description of Cryobacterium mengkeensis sp. nov. and Arthrobacter glacialis sp. nov.</title>
        <authorList>
            <person name="Liu Q."/>
            <person name="Xin Y.-H."/>
        </authorList>
    </citation>
    <scope>NUCLEOTIDE SEQUENCE [LARGE SCALE GENOMIC DNA]</scope>
    <source>
        <strain evidence="2 3">SK-1</strain>
    </source>
</reference>
<sequence length="242" mass="25090">MGIRSAPTARLARRVTVGALALSLLLGGCAAGAGSAESATPSPTPTPTLEPHEVVAQLAATFPTEAELAETYETARYCVAETVGEPSSCGGDAWTATGTLANGFNLREGVTGVTAGAVVLQIVEWDTDEQALKQVADAQALDAVFTGDFDVPPDTSAGQRGTGTLVDFERAGFSGYRLSQVSEQYGYDGVASSSPRNTQAIMMTDGTLAFTLRVYWASGEPGVGDAEVDAWLDRVFGPEKSD</sequence>
<feature type="signal peptide" evidence="1">
    <location>
        <begin position="1"/>
        <end position="33"/>
    </location>
</feature>
<organism evidence="2 3">
    <name type="scientific">Cryobacterium arcticum</name>
    <dbReference type="NCBI Taxonomy" id="670052"/>
    <lineage>
        <taxon>Bacteria</taxon>
        <taxon>Bacillati</taxon>
        <taxon>Actinomycetota</taxon>
        <taxon>Actinomycetes</taxon>
        <taxon>Micrococcales</taxon>
        <taxon>Microbacteriaceae</taxon>
        <taxon>Cryobacterium</taxon>
    </lineage>
</organism>
<evidence type="ECO:0000313" key="3">
    <source>
        <dbReference type="Proteomes" id="UP000246722"/>
    </source>
</evidence>
<protein>
    <recommendedName>
        <fullName evidence="4">Lipoprotein</fullName>
    </recommendedName>
</protein>
<dbReference type="PROSITE" id="PS51257">
    <property type="entry name" value="PROKAR_LIPOPROTEIN"/>
    <property type="match status" value="1"/>
</dbReference>
<evidence type="ECO:0000313" key="2">
    <source>
        <dbReference type="EMBL" id="PXA71633.1"/>
    </source>
</evidence>
<keyword evidence="1" id="KW-0732">Signal</keyword>
<evidence type="ECO:0000256" key="1">
    <source>
        <dbReference type="SAM" id="SignalP"/>
    </source>
</evidence>
<proteinExistence type="predicted"/>
<dbReference type="AlphaFoldDB" id="A0A317ZW99"/>
<dbReference type="EMBL" id="QHLY01000005">
    <property type="protein sequence ID" value="PXA71633.1"/>
    <property type="molecule type" value="Genomic_DNA"/>
</dbReference>